<dbReference type="Proteomes" id="UP000539953">
    <property type="component" value="Unassembled WGS sequence"/>
</dbReference>
<protein>
    <recommendedName>
        <fullName evidence="8">Abasic site processing protein</fullName>
        <ecNumber evidence="8">3.4.-.-</ecNumber>
    </recommendedName>
</protein>
<proteinExistence type="inferred from homology"/>
<evidence type="ECO:0000256" key="4">
    <source>
        <dbReference type="ARBA" id="ARBA00022801"/>
    </source>
</evidence>
<dbReference type="SUPFAM" id="SSF143081">
    <property type="entry name" value="BB1717-like"/>
    <property type="match status" value="1"/>
</dbReference>
<dbReference type="GO" id="GO:0106300">
    <property type="term" value="P:protein-DNA covalent cross-linking repair"/>
    <property type="evidence" value="ECO:0007669"/>
    <property type="project" value="InterPro"/>
</dbReference>
<dbReference type="Gene3D" id="3.90.1680.10">
    <property type="entry name" value="SOS response associated peptidase-like"/>
    <property type="match status" value="1"/>
</dbReference>
<dbReference type="GO" id="GO:0008233">
    <property type="term" value="F:peptidase activity"/>
    <property type="evidence" value="ECO:0007669"/>
    <property type="project" value="UniProtKB-KW"/>
</dbReference>
<keyword evidence="3" id="KW-0227">DNA damage</keyword>
<reference evidence="9 10" key="1">
    <citation type="submission" date="2020-08" db="EMBL/GenBank/DDBJ databases">
        <title>Genomic Encyclopedia of Type Strains, Phase IV (KMG-IV): sequencing the most valuable type-strain genomes for metagenomic binning, comparative biology and taxonomic classification.</title>
        <authorList>
            <person name="Goeker M."/>
        </authorList>
    </citation>
    <scope>NUCLEOTIDE SEQUENCE [LARGE SCALE GENOMIC DNA]</scope>
    <source>
        <strain evidence="9 10">DSM 25799</strain>
    </source>
</reference>
<gene>
    <name evidence="9" type="ORF">HNQ47_000598</name>
</gene>
<dbReference type="InterPro" id="IPR003738">
    <property type="entry name" value="SRAP"/>
</dbReference>
<comment type="similarity">
    <text evidence="1 8">Belongs to the SOS response-associated peptidase family.</text>
</comment>
<keyword evidence="4 8" id="KW-0378">Hydrolase</keyword>
<dbReference type="GO" id="GO:0016829">
    <property type="term" value="F:lyase activity"/>
    <property type="evidence" value="ECO:0007669"/>
    <property type="project" value="UniProtKB-KW"/>
</dbReference>
<dbReference type="GO" id="GO:0003697">
    <property type="term" value="F:single-stranded DNA binding"/>
    <property type="evidence" value="ECO:0007669"/>
    <property type="project" value="InterPro"/>
</dbReference>
<dbReference type="Pfam" id="PF02586">
    <property type="entry name" value="SRAP"/>
    <property type="match status" value="1"/>
</dbReference>
<dbReference type="GO" id="GO:0006508">
    <property type="term" value="P:proteolysis"/>
    <property type="evidence" value="ECO:0007669"/>
    <property type="project" value="UniProtKB-KW"/>
</dbReference>
<dbReference type="PANTHER" id="PTHR13604:SF0">
    <property type="entry name" value="ABASIC SITE PROCESSING PROTEIN HMCES"/>
    <property type="match status" value="1"/>
</dbReference>
<evidence type="ECO:0000256" key="6">
    <source>
        <dbReference type="ARBA" id="ARBA00023125"/>
    </source>
</evidence>
<evidence type="ECO:0000313" key="9">
    <source>
        <dbReference type="EMBL" id="MBB5182579.1"/>
    </source>
</evidence>
<dbReference type="EC" id="3.4.-.-" evidence="8"/>
<accession>A0A7W8CX56</accession>
<dbReference type="EMBL" id="JACHHK010000002">
    <property type="protein sequence ID" value="MBB5182579.1"/>
    <property type="molecule type" value="Genomic_DNA"/>
</dbReference>
<evidence type="ECO:0000256" key="7">
    <source>
        <dbReference type="ARBA" id="ARBA00023239"/>
    </source>
</evidence>
<evidence type="ECO:0000256" key="3">
    <source>
        <dbReference type="ARBA" id="ARBA00022763"/>
    </source>
</evidence>
<evidence type="ECO:0000256" key="2">
    <source>
        <dbReference type="ARBA" id="ARBA00022670"/>
    </source>
</evidence>
<evidence type="ECO:0000256" key="8">
    <source>
        <dbReference type="RuleBase" id="RU364100"/>
    </source>
</evidence>
<keyword evidence="5" id="KW-0190">Covalent protein-DNA linkage</keyword>
<evidence type="ECO:0000256" key="1">
    <source>
        <dbReference type="ARBA" id="ARBA00008136"/>
    </source>
</evidence>
<dbReference type="RefSeq" id="WP_183327392.1">
    <property type="nucleotide sequence ID" value="NZ_JACHHK010000002.1"/>
</dbReference>
<dbReference type="InterPro" id="IPR036590">
    <property type="entry name" value="SRAP-like"/>
</dbReference>
<organism evidence="9 10">
    <name type="scientific">Catenisphaera adipataccumulans</name>
    <dbReference type="NCBI Taxonomy" id="700500"/>
    <lineage>
        <taxon>Bacteria</taxon>
        <taxon>Bacillati</taxon>
        <taxon>Bacillota</taxon>
        <taxon>Erysipelotrichia</taxon>
        <taxon>Erysipelotrichales</taxon>
        <taxon>Erysipelotrichaceae</taxon>
        <taxon>Catenisphaera</taxon>
    </lineage>
</organism>
<keyword evidence="7" id="KW-0456">Lyase</keyword>
<keyword evidence="10" id="KW-1185">Reference proteome</keyword>
<evidence type="ECO:0000256" key="5">
    <source>
        <dbReference type="ARBA" id="ARBA00023124"/>
    </source>
</evidence>
<dbReference type="PANTHER" id="PTHR13604">
    <property type="entry name" value="DC12-RELATED"/>
    <property type="match status" value="1"/>
</dbReference>
<dbReference type="AlphaFoldDB" id="A0A7W8CX56"/>
<evidence type="ECO:0000313" key="10">
    <source>
        <dbReference type="Proteomes" id="UP000539953"/>
    </source>
</evidence>
<sequence>MCGQFHLTKENAVWIRHRFPFRGRNYTTGNVYPGNRALLLMKDKEIFSCEKEWGFDLYGKRIINARSETASEKKLFKDSLARRRCLVVADAFYEWDAAHQKVTFYRPEERMYLGGAVSGDRFVILTQAPNDSVAPVHDRMPVVLREAQIQDWFEDNYQEIIQSEKPGFEIDRPYHQQALF</sequence>
<comment type="caution">
    <text evidence="9">The sequence shown here is derived from an EMBL/GenBank/DDBJ whole genome shotgun (WGS) entry which is preliminary data.</text>
</comment>
<name>A0A7W8CX56_9FIRM</name>
<keyword evidence="6" id="KW-0238">DNA-binding</keyword>
<keyword evidence="2 8" id="KW-0645">Protease</keyword>